<dbReference type="InterPro" id="IPR006073">
    <property type="entry name" value="GTP-bd"/>
</dbReference>
<organism evidence="2 3">
    <name type="scientific">Piloderma croceum (strain F 1598)</name>
    <dbReference type="NCBI Taxonomy" id="765440"/>
    <lineage>
        <taxon>Eukaryota</taxon>
        <taxon>Fungi</taxon>
        <taxon>Dikarya</taxon>
        <taxon>Basidiomycota</taxon>
        <taxon>Agaricomycotina</taxon>
        <taxon>Agaricomycetes</taxon>
        <taxon>Agaricomycetidae</taxon>
        <taxon>Atheliales</taxon>
        <taxon>Atheliaceae</taxon>
        <taxon>Piloderma</taxon>
    </lineage>
</organism>
<dbReference type="Pfam" id="PF01926">
    <property type="entry name" value="MMR_HSR1"/>
    <property type="match status" value="1"/>
</dbReference>
<gene>
    <name evidence="2" type="ORF">PILCRDRAFT_97521</name>
</gene>
<dbReference type="EMBL" id="KN832995">
    <property type="protein sequence ID" value="KIM82346.1"/>
    <property type="molecule type" value="Genomic_DNA"/>
</dbReference>
<dbReference type="HOGENOM" id="CLU_023805_1_0_1"/>
<sequence length="265" mass="30489">MFSSLRSKFKTQEEERARQIRNRCNRFRILIIGRANAGKTTILQKVCNTTEKPVIYNSKGKKSNQRGLHDITNEMVFKSNPGFIFHDSRGFEAGGTNELNNVKAFITARSENKYLQDQVHAIWYCIPLDDSRPFTKAEINFFSECGTGSVPVIVVFTKFDALEMKAYQDLLDEDHPREEAKAQASNHALESIKGYVESLYKKPHPPKSHVYLRDMYKLDANCHELTKQTAAVINDDTLQLLFVSTQRNNLELCVEYSIKQVLLWM</sequence>
<evidence type="ECO:0000259" key="1">
    <source>
        <dbReference type="Pfam" id="PF01926"/>
    </source>
</evidence>
<accession>A0A0C3FTY6</accession>
<keyword evidence="3" id="KW-1185">Reference proteome</keyword>
<dbReference type="CDD" id="cd00882">
    <property type="entry name" value="Ras_like_GTPase"/>
    <property type="match status" value="1"/>
</dbReference>
<dbReference type="SUPFAM" id="SSF52540">
    <property type="entry name" value="P-loop containing nucleoside triphosphate hydrolases"/>
    <property type="match status" value="1"/>
</dbReference>
<dbReference type="InParanoid" id="A0A0C3FTY6"/>
<reference evidence="3" key="2">
    <citation type="submission" date="2015-01" db="EMBL/GenBank/DDBJ databases">
        <title>Evolutionary Origins and Diversification of the Mycorrhizal Mutualists.</title>
        <authorList>
            <consortium name="DOE Joint Genome Institute"/>
            <consortium name="Mycorrhizal Genomics Consortium"/>
            <person name="Kohler A."/>
            <person name="Kuo A."/>
            <person name="Nagy L.G."/>
            <person name="Floudas D."/>
            <person name="Copeland A."/>
            <person name="Barry K.W."/>
            <person name="Cichocki N."/>
            <person name="Veneault-Fourrey C."/>
            <person name="LaButti K."/>
            <person name="Lindquist E.A."/>
            <person name="Lipzen A."/>
            <person name="Lundell T."/>
            <person name="Morin E."/>
            <person name="Murat C."/>
            <person name="Riley R."/>
            <person name="Ohm R."/>
            <person name="Sun H."/>
            <person name="Tunlid A."/>
            <person name="Henrissat B."/>
            <person name="Grigoriev I.V."/>
            <person name="Hibbett D.S."/>
            <person name="Martin F."/>
        </authorList>
    </citation>
    <scope>NUCLEOTIDE SEQUENCE [LARGE SCALE GENOMIC DNA]</scope>
    <source>
        <strain evidence="3">F 1598</strain>
    </source>
</reference>
<reference evidence="2 3" key="1">
    <citation type="submission" date="2014-04" db="EMBL/GenBank/DDBJ databases">
        <authorList>
            <consortium name="DOE Joint Genome Institute"/>
            <person name="Kuo A."/>
            <person name="Tarkka M."/>
            <person name="Buscot F."/>
            <person name="Kohler A."/>
            <person name="Nagy L.G."/>
            <person name="Floudas D."/>
            <person name="Copeland A."/>
            <person name="Barry K.W."/>
            <person name="Cichocki N."/>
            <person name="Veneault-Fourrey C."/>
            <person name="LaButti K."/>
            <person name="Lindquist E.A."/>
            <person name="Lipzen A."/>
            <person name="Lundell T."/>
            <person name="Morin E."/>
            <person name="Murat C."/>
            <person name="Sun H."/>
            <person name="Tunlid A."/>
            <person name="Henrissat B."/>
            <person name="Grigoriev I.V."/>
            <person name="Hibbett D.S."/>
            <person name="Martin F."/>
            <person name="Nordberg H.P."/>
            <person name="Cantor M.N."/>
            <person name="Hua S.X."/>
        </authorList>
    </citation>
    <scope>NUCLEOTIDE SEQUENCE [LARGE SCALE GENOMIC DNA]</scope>
    <source>
        <strain evidence="2 3">F 1598</strain>
    </source>
</reference>
<evidence type="ECO:0000313" key="2">
    <source>
        <dbReference type="EMBL" id="KIM82346.1"/>
    </source>
</evidence>
<evidence type="ECO:0000313" key="3">
    <source>
        <dbReference type="Proteomes" id="UP000054166"/>
    </source>
</evidence>
<protein>
    <recommendedName>
        <fullName evidence="1">G domain-containing protein</fullName>
    </recommendedName>
</protein>
<name>A0A0C3FTY6_PILCF</name>
<dbReference type="AlphaFoldDB" id="A0A0C3FTY6"/>
<feature type="domain" description="G" evidence="1">
    <location>
        <begin position="28"/>
        <end position="158"/>
    </location>
</feature>
<dbReference type="InterPro" id="IPR027417">
    <property type="entry name" value="P-loop_NTPase"/>
</dbReference>
<dbReference type="OrthoDB" id="59699at2759"/>
<dbReference type="Proteomes" id="UP000054166">
    <property type="component" value="Unassembled WGS sequence"/>
</dbReference>
<proteinExistence type="predicted"/>
<dbReference type="Gene3D" id="3.40.50.300">
    <property type="entry name" value="P-loop containing nucleotide triphosphate hydrolases"/>
    <property type="match status" value="1"/>
</dbReference>